<dbReference type="EMBL" id="CP069041">
    <property type="protein sequence ID" value="QRD05671.1"/>
    <property type="molecule type" value="Genomic_DNA"/>
</dbReference>
<dbReference type="InterPro" id="IPR036291">
    <property type="entry name" value="NAD(P)-bd_dom_sf"/>
</dbReference>
<organism evidence="2 3">
    <name type="scientific">Phaeosphaeria nodorum (strain SN15 / ATCC MYA-4574 / FGSC 10173)</name>
    <name type="common">Glume blotch fungus</name>
    <name type="synonym">Parastagonospora nodorum</name>
    <dbReference type="NCBI Taxonomy" id="321614"/>
    <lineage>
        <taxon>Eukaryota</taxon>
        <taxon>Fungi</taxon>
        <taxon>Dikarya</taxon>
        <taxon>Ascomycota</taxon>
        <taxon>Pezizomycotina</taxon>
        <taxon>Dothideomycetes</taxon>
        <taxon>Pleosporomycetidae</taxon>
        <taxon>Pleosporales</taxon>
        <taxon>Pleosporineae</taxon>
        <taxon>Phaeosphaeriaceae</taxon>
        <taxon>Parastagonospora</taxon>
    </lineage>
</organism>
<dbReference type="PANTHER" id="PTHR43162:SF1">
    <property type="entry name" value="PRESTALK A DIFFERENTIATION PROTEIN A"/>
    <property type="match status" value="1"/>
</dbReference>
<dbReference type="InterPro" id="IPR016040">
    <property type="entry name" value="NAD(P)-bd_dom"/>
</dbReference>
<dbReference type="Proteomes" id="UP000663193">
    <property type="component" value="Chromosome 19"/>
</dbReference>
<evidence type="ECO:0000313" key="3">
    <source>
        <dbReference type="Proteomes" id="UP000663193"/>
    </source>
</evidence>
<feature type="domain" description="NAD(P)-binding" evidence="1">
    <location>
        <begin position="14"/>
        <end position="193"/>
    </location>
</feature>
<reference evidence="3" key="1">
    <citation type="journal article" date="2021" name="BMC Genomics">
        <title>Chromosome-level genome assembly and manually-curated proteome of model necrotroph Parastagonospora nodorum Sn15 reveals a genome-wide trove of candidate effector homologs, and redundancy of virulence-related functions within an accessory chromosome.</title>
        <authorList>
            <person name="Bertazzoni S."/>
            <person name="Jones D.A.B."/>
            <person name="Phan H.T."/>
            <person name="Tan K.-C."/>
            <person name="Hane J.K."/>
        </authorList>
    </citation>
    <scope>NUCLEOTIDE SEQUENCE [LARGE SCALE GENOMIC DNA]</scope>
    <source>
        <strain evidence="3">SN15 / ATCC MYA-4574 / FGSC 10173)</strain>
    </source>
</reference>
<keyword evidence="3" id="KW-1185">Reference proteome</keyword>
<sequence>MSPPSPVLIFSPSGAVASSAALELQRLNHPIYLAMRDPSKPLPGLSTSIPRLQADLSELPSLTRAVQESGATTAFLYTIWSSSDHMASTFSTLQSAGITFIVLLSSFTVRGDQGQDTDMSQHINAVHARTEAALAASGVPYVAARPAYFNSNVLANKAEIKAGKVGLVYPDVPFDFIAPSDVGVVCARLLTSPPPQERHVYLCGPEMVTQRRAHEEVIAKALGTRVEIVELGEEAWFEKMEGWPRGMVESVVQGLRETSQGKKEAYPEWMYGPAVENVRRLKGSEPMGLGEWVEKNREVFE</sequence>
<dbReference type="Gene3D" id="3.40.50.720">
    <property type="entry name" value="NAD(P)-binding Rossmann-like Domain"/>
    <property type="match status" value="1"/>
</dbReference>
<accession>A0A7U2NPF3</accession>
<dbReference type="SUPFAM" id="SSF51735">
    <property type="entry name" value="NAD(P)-binding Rossmann-fold domains"/>
    <property type="match status" value="1"/>
</dbReference>
<name>A0A7U2NPF3_PHANO</name>
<evidence type="ECO:0000259" key="1">
    <source>
        <dbReference type="Pfam" id="PF13460"/>
    </source>
</evidence>
<dbReference type="AlphaFoldDB" id="A0A7U2NPF3"/>
<dbReference type="OMA" id="MRNTKKP"/>
<gene>
    <name evidence="2" type="ORF">JI435_059510</name>
</gene>
<proteinExistence type="predicted"/>
<dbReference type="PANTHER" id="PTHR43162">
    <property type="match status" value="1"/>
</dbReference>
<dbReference type="VEuPathDB" id="FungiDB:JI435_059510"/>
<evidence type="ECO:0000313" key="2">
    <source>
        <dbReference type="EMBL" id="QRD05671.1"/>
    </source>
</evidence>
<dbReference type="Pfam" id="PF13460">
    <property type="entry name" value="NAD_binding_10"/>
    <property type="match status" value="1"/>
</dbReference>
<dbReference type="InterPro" id="IPR051604">
    <property type="entry name" value="Ergot_Alk_Oxidoreductase"/>
</dbReference>
<dbReference type="OrthoDB" id="419598at2759"/>
<protein>
    <recommendedName>
        <fullName evidence="1">NAD(P)-binding domain-containing protein</fullName>
    </recommendedName>
</protein>